<evidence type="ECO:0000256" key="2">
    <source>
        <dbReference type="SAM" id="MobiDB-lite"/>
    </source>
</evidence>
<feature type="coiled-coil region" evidence="1">
    <location>
        <begin position="161"/>
        <end position="203"/>
    </location>
</feature>
<dbReference type="EMBL" id="CAXAMN010021651">
    <property type="protein sequence ID" value="CAK9061931.1"/>
    <property type="molecule type" value="Genomic_DNA"/>
</dbReference>
<feature type="compositionally biased region" description="Low complexity" evidence="2">
    <location>
        <begin position="451"/>
        <end position="466"/>
    </location>
</feature>
<feature type="region of interest" description="Disordered" evidence="2">
    <location>
        <begin position="681"/>
        <end position="725"/>
    </location>
</feature>
<organism evidence="3 4">
    <name type="scientific">Durusdinium trenchii</name>
    <dbReference type="NCBI Taxonomy" id="1381693"/>
    <lineage>
        <taxon>Eukaryota</taxon>
        <taxon>Sar</taxon>
        <taxon>Alveolata</taxon>
        <taxon>Dinophyceae</taxon>
        <taxon>Suessiales</taxon>
        <taxon>Symbiodiniaceae</taxon>
        <taxon>Durusdinium</taxon>
    </lineage>
</organism>
<protein>
    <submittedName>
        <fullName evidence="3">Uncharacterized protein</fullName>
    </submittedName>
</protein>
<gene>
    <name evidence="3" type="ORF">CCMP2556_LOCUS30459</name>
</gene>
<sequence>MEAVEGEVSPSQESPRKVAARKQLDGTSAQMEKLIFGADDAAASEYLKDLISSAGLKDAWAEMAKKFKSVQTQHAHLMSLASREGLDRDYVTRPEFRAIVQEEYKRVLQDHSKRLTDVEAQVQEEKQARLKLQQVVVELAGHVEEELNELKPQVTDAHEWLKSLDERCEEEHEEVLKALKNQEEQLDQREETLRQEAKAIAKNLDGEILERKVIGVEVRKQKEFLNGEAFQRHIEETCQRTLQSYVRKEVMMDEVQRSTEENCEPLRVLIARIQKELAAMTEEFRTRDAYIEQCLESADARLQQKDENLSDRINAVMDELPNKATNERVDNLRGKLLYHVDVLEGLHTKLQKEATHKTQEVVVRLSEFQVILQDHEHALQHAAEEILHRGTKYDIAVLTDRVDQCASKEKMDGDLKEIREQLSWQSTKIESMQFQHGLSLQRSSSRRPGHLRSTSRALSRSSSVASDHMGMGKTLSLKMASLNSQGSDLNLMRIATDDQPEIKDGKSGDSSPSKRSENTERVDTGGNISISLLLDEEKNQGEKANQEDPTMEDDPLEVFPGLDGGPELQDALIDQQEQLQLLQDQLAEMQQASFMSGSTLTEVVQQQLEFLAQGVFCLGRLFLRPRKDHSLLHRQEQCASLLKHLHSVMHWVIHRQRPAEWDPTALTTIALKAAQDCGHGAHENEQGALSRRESLAKAQQRMSLRRAKAASQPKPTPERSNSPEFFTGRQFATGGVGWQQRGIPAAGSYDEMKRPSTSGAVLGASLPVNATDGKRILVATPGVAEAAEPKATSTLLMMQNNPKVDRWDGRACPVIWSQIGVIVFFLGGDAIFTQRCPEARRQSVERRRLGEVQASDFAALVEAVSCCDFRVKRDWRWRQMIEEPLGVYEHCNATGRPRFHAVFASAPGKEEFLGCFFTPMDAAAAWDARARREGWRVLNYPSGGRLRLGWGLKVGWSTPMTAVEFCRTWAEARVSSVFLFDTEQVPGLEIALRLHFAGHFVFVFLFKDVGVNIFYEELFRWWNVRLKPGQIVEVIEDSDDDESDFTEFMIVVKSDPYESLSSPPAKVKKSGGAGVAAPVEETKGSMDTPAMSAEKASSL</sequence>
<name>A0ABP0NDX8_9DINO</name>
<reference evidence="3 4" key="1">
    <citation type="submission" date="2024-02" db="EMBL/GenBank/DDBJ databases">
        <authorList>
            <person name="Chen Y."/>
            <person name="Shah S."/>
            <person name="Dougan E. K."/>
            <person name="Thang M."/>
            <person name="Chan C."/>
        </authorList>
    </citation>
    <scope>NUCLEOTIDE SEQUENCE [LARGE SCALE GENOMIC DNA]</scope>
</reference>
<feature type="region of interest" description="Disordered" evidence="2">
    <location>
        <begin position="1"/>
        <end position="24"/>
    </location>
</feature>
<feature type="region of interest" description="Disordered" evidence="2">
    <location>
        <begin position="1057"/>
        <end position="1099"/>
    </location>
</feature>
<feature type="coiled-coil region" evidence="1">
    <location>
        <begin position="101"/>
        <end position="135"/>
    </location>
</feature>
<evidence type="ECO:0000313" key="3">
    <source>
        <dbReference type="EMBL" id="CAK9061931.1"/>
    </source>
</evidence>
<evidence type="ECO:0000256" key="1">
    <source>
        <dbReference type="SAM" id="Coils"/>
    </source>
</evidence>
<keyword evidence="4" id="KW-1185">Reference proteome</keyword>
<evidence type="ECO:0000313" key="4">
    <source>
        <dbReference type="Proteomes" id="UP001642484"/>
    </source>
</evidence>
<dbReference type="Proteomes" id="UP001642484">
    <property type="component" value="Unassembled WGS sequence"/>
</dbReference>
<feature type="region of interest" description="Disordered" evidence="2">
    <location>
        <begin position="494"/>
        <end position="527"/>
    </location>
</feature>
<feature type="region of interest" description="Disordered" evidence="2">
    <location>
        <begin position="534"/>
        <end position="553"/>
    </location>
</feature>
<comment type="caution">
    <text evidence="3">The sequence shown here is derived from an EMBL/GenBank/DDBJ whole genome shotgun (WGS) entry which is preliminary data.</text>
</comment>
<accession>A0ABP0NDX8</accession>
<keyword evidence="1" id="KW-0175">Coiled coil</keyword>
<feature type="region of interest" description="Disordered" evidence="2">
    <location>
        <begin position="436"/>
        <end position="467"/>
    </location>
</feature>
<feature type="compositionally biased region" description="Basic and acidic residues" evidence="2">
    <location>
        <begin position="500"/>
        <end position="523"/>
    </location>
</feature>
<proteinExistence type="predicted"/>
<feature type="compositionally biased region" description="Basic and acidic residues" evidence="2">
    <location>
        <begin position="681"/>
        <end position="695"/>
    </location>
</feature>
<feature type="compositionally biased region" description="Basic and acidic residues" evidence="2">
    <location>
        <begin position="535"/>
        <end position="546"/>
    </location>
</feature>